<keyword evidence="1" id="KW-0812">Transmembrane</keyword>
<proteinExistence type="predicted"/>
<evidence type="ECO:0000313" key="3">
    <source>
        <dbReference type="Proteomes" id="UP000623301"/>
    </source>
</evidence>
<feature type="transmembrane region" description="Helical" evidence="1">
    <location>
        <begin position="134"/>
        <end position="151"/>
    </location>
</feature>
<feature type="transmembrane region" description="Helical" evidence="1">
    <location>
        <begin position="7"/>
        <end position="25"/>
    </location>
</feature>
<name>A0ABS0WS60_9FLAO</name>
<sequence length="155" mass="18452">MKNKRKAIYLLITLLTINLGFYLWTNSIHNKTKKYDNYDFEIGRFFEQSFGNQVDSLEMDAKMKSVEPTLRWFAAIDFYASNSEKDVRVQQVKAKYSAIKTKSDAVSFSEAFYTNLNQLKEQYFQSYSYKLREYKWYALTPLYAIGLLFLFKHTK</sequence>
<comment type="caution">
    <text evidence="2">The sequence shown here is derived from an EMBL/GenBank/DDBJ whole genome shotgun (WGS) entry which is preliminary data.</text>
</comment>
<dbReference type="EMBL" id="JAEHFJ010000005">
    <property type="protein sequence ID" value="MBJ2174815.1"/>
    <property type="molecule type" value="Genomic_DNA"/>
</dbReference>
<keyword evidence="1" id="KW-1133">Transmembrane helix</keyword>
<accession>A0ABS0WS60</accession>
<keyword evidence="3" id="KW-1185">Reference proteome</keyword>
<reference evidence="2 3" key="1">
    <citation type="submission" date="2020-12" db="EMBL/GenBank/DDBJ databases">
        <title>Aureibaculum luteum sp. nov. and Aureibaculum flavum sp. nov., novel members of the family Flavobacteriaceae isolated from Antarctic intertidal sediments.</title>
        <authorList>
            <person name="He X."/>
            <person name="Zhang X."/>
        </authorList>
    </citation>
    <scope>NUCLEOTIDE SEQUENCE [LARGE SCALE GENOMIC DNA]</scope>
    <source>
        <strain evidence="2 3">A20</strain>
    </source>
</reference>
<protein>
    <submittedName>
        <fullName evidence="2">Uncharacterized protein</fullName>
    </submittedName>
</protein>
<dbReference type="Proteomes" id="UP000623301">
    <property type="component" value="Unassembled WGS sequence"/>
</dbReference>
<keyword evidence="1" id="KW-0472">Membrane</keyword>
<gene>
    <name evidence="2" type="ORF">JBL43_11245</name>
</gene>
<organism evidence="2 3">
    <name type="scientific">Aureibaculum flavum</name>
    <dbReference type="NCBI Taxonomy" id="2795986"/>
    <lineage>
        <taxon>Bacteria</taxon>
        <taxon>Pseudomonadati</taxon>
        <taxon>Bacteroidota</taxon>
        <taxon>Flavobacteriia</taxon>
        <taxon>Flavobacteriales</taxon>
        <taxon>Flavobacteriaceae</taxon>
        <taxon>Aureibaculum</taxon>
    </lineage>
</organism>
<dbReference type="RefSeq" id="WP_198841536.1">
    <property type="nucleotide sequence ID" value="NZ_JAEHFJ010000005.1"/>
</dbReference>
<evidence type="ECO:0000256" key="1">
    <source>
        <dbReference type="SAM" id="Phobius"/>
    </source>
</evidence>
<evidence type="ECO:0000313" key="2">
    <source>
        <dbReference type="EMBL" id="MBJ2174815.1"/>
    </source>
</evidence>